<dbReference type="EMBL" id="AP024488">
    <property type="protein sequence ID" value="BCS98063.1"/>
    <property type="molecule type" value="Genomic_DNA"/>
</dbReference>
<evidence type="ECO:0000313" key="2">
    <source>
        <dbReference type="EMBL" id="BCS98063.1"/>
    </source>
</evidence>
<reference evidence="2 3" key="1">
    <citation type="submission" date="2021-02" db="EMBL/GenBank/DDBJ databases">
        <title>Complete genome of Desulfoluna sp. strain ASN36.</title>
        <authorList>
            <person name="Takahashi A."/>
            <person name="Kojima H."/>
            <person name="Fukui M."/>
        </authorList>
    </citation>
    <scope>NUCLEOTIDE SEQUENCE [LARGE SCALE GENOMIC DNA]</scope>
    <source>
        <strain evidence="2 3">ASN36</strain>
    </source>
</reference>
<name>A0ABN6F6U6_9BACT</name>
<protein>
    <submittedName>
        <fullName evidence="2">Uncharacterized protein</fullName>
    </submittedName>
</protein>
<accession>A0ABN6F6U6</accession>
<proteinExistence type="predicted"/>
<feature type="compositionally biased region" description="Basic and acidic residues" evidence="1">
    <location>
        <begin position="1"/>
        <end position="10"/>
    </location>
</feature>
<sequence>MTQEKQKQEPMKSGGLTRVPLGGSLRGVVETWEILKDFSRDPTCAEELGWPEWLHWF</sequence>
<organism evidence="2 3">
    <name type="scientific">Desulfoluna limicola</name>
    <dbReference type="NCBI Taxonomy" id="2810562"/>
    <lineage>
        <taxon>Bacteria</taxon>
        <taxon>Pseudomonadati</taxon>
        <taxon>Thermodesulfobacteriota</taxon>
        <taxon>Desulfobacteria</taxon>
        <taxon>Desulfobacterales</taxon>
        <taxon>Desulfolunaceae</taxon>
        <taxon>Desulfoluna</taxon>
    </lineage>
</organism>
<dbReference type="Proteomes" id="UP001320148">
    <property type="component" value="Chromosome"/>
</dbReference>
<evidence type="ECO:0000313" key="3">
    <source>
        <dbReference type="Proteomes" id="UP001320148"/>
    </source>
</evidence>
<evidence type="ECO:0000256" key="1">
    <source>
        <dbReference type="SAM" id="MobiDB-lite"/>
    </source>
</evidence>
<keyword evidence="3" id="KW-1185">Reference proteome</keyword>
<feature type="region of interest" description="Disordered" evidence="1">
    <location>
        <begin position="1"/>
        <end position="22"/>
    </location>
</feature>
<gene>
    <name evidence="2" type="ORF">DSLASN_36950</name>
</gene>